<dbReference type="Proteomes" id="UP000324222">
    <property type="component" value="Unassembled WGS sequence"/>
</dbReference>
<protein>
    <submittedName>
        <fullName evidence="2">Uncharacterized protein</fullName>
    </submittedName>
</protein>
<dbReference type="AlphaFoldDB" id="A0A5B7CU67"/>
<feature type="compositionally biased region" description="Basic and acidic residues" evidence="1">
    <location>
        <begin position="30"/>
        <end position="46"/>
    </location>
</feature>
<organism evidence="2 3">
    <name type="scientific">Portunus trituberculatus</name>
    <name type="common">Swimming crab</name>
    <name type="synonym">Neptunus trituberculatus</name>
    <dbReference type="NCBI Taxonomy" id="210409"/>
    <lineage>
        <taxon>Eukaryota</taxon>
        <taxon>Metazoa</taxon>
        <taxon>Ecdysozoa</taxon>
        <taxon>Arthropoda</taxon>
        <taxon>Crustacea</taxon>
        <taxon>Multicrustacea</taxon>
        <taxon>Malacostraca</taxon>
        <taxon>Eumalacostraca</taxon>
        <taxon>Eucarida</taxon>
        <taxon>Decapoda</taxon>
        <taxon>Pleocyemata</taxon>
        <taxon>Brachyura</taxon>
        <taxon>Eubrachyura</taxon>
        <taxon>Portunoidea</taxon>
        <taxon>Portunidae</taxon>
        <taxon>Portuninae</taxon>
        <taxon>Portunus</taxon>
    </lineage>
</organism>
<sequence length="142" mass="14982">MMQTLGTSPVGQFAALSFYTRARLLGRGRAGGEWRVGGKEEGREGRGVSSDGARCDGRLVETSGEGEALYSPPLSLPPFLQPPLSCPALLPPSPLALSPSMSTLVPTRPNTSPFTSLAPLTLTPQPLSSLFFLPFSRVISPN</sequence>
<dbReference type="EMBL" id="VSRR010000252">
    <property type="protein sequence ID" value="MPC13010.1"/>
    <property type="molecule type" value="Genomic_DNA"/>
</dbReference>
<accession>A0A5B7CU67</accession>
<gene>
    <name evidence="2" type="ORF">E2C01_005728</name>
</gene>
<proteinExistence type="predicted"/>
<evidence type="ECO:0000313" key="2">
    <source>
        <dbReference type="EMBL" id="MPC13010.1"/>
    </source>
</evidence>
<evidence type="ECO:0000313" key="3">
    <source>
        <dbReference type="Proteomes" id="UP000324222"/>
    </source>
</evidence>
<evidence type="ECO:0000256" key="1">
    <source>
        <dbReference type="SAM" id="MobiDB-lite"/>
    </source>
</evidence>
<keyword evidence="3" id="KW-1185">Reference proteome</keyword>
<name>A0A5B7CU67_PORTR</name>
<reference evidence="2 3" key="1">
    <citation type="submission" date="2019-05" db="EMBL/GenBank/DDBJ databases">
        <title>Another draft genome of Portunus trituberculatus and its Hox gene families provides insights of decapod evolution.</title>
        <authorList>
            <person name="Jeong J.-H."/>
            <person name="Song I."/>
            <person name="Kim S."/>
            <person name="Choi T."/>
            <person name="Kim D."/>
            <person name="Ryu S."/>
            <person name="Kim W."/>
        </authorList>
    </citation>
    <scope>NUCLEOTIDE SEQUENCE [LARGE SCALE GENOMIC DNA]</scope>
    <source>
        <tissue evidence="2">Muscle</tissue>
    </source>
</reference>
<feature type="region of interest" description="Disordered" evidence="1">
    <location>
        <begin position="30"/>
        <end position="71"/>
    </location>
</feature>
<comment type="caution">
    <text evidence="2">The sequence shown here is derived from an EMBL/GenBank/DDBJ whole genome shotgun (WGS) entry which is preliminary data.</text>
</comment>